<evidence type="ECO:0000313" key="1">
    <source>
        <dbReference type="EMBL" id="ODV61171.1"/>
    </source>
</evidence>
<name>A0A1D2VHM6_9ASCO</name>
<reference evidence="2" key="1">
    <citation type="submission" date="2016-05" db="EMBL/GenBank/DDBJ databases">
        <title>Comparative genomics of biotechnologically important yeasts.</title>
        <authorList>
            <consortium name="DOE Joint Genome Institute"/>
            <person name="Riley R."/>
            <person name="Haridas S."/>
            <person name="Wolfe K.H."/>
            <person name="Lopes M.R."/>
            <person name="Hittinger C.T."/>
            <person name="Goker M."/>
            <person name="Salamov A."/>
            <person name="Wisecaver J."/>
            <person name="Long T.M."/>
            <person name="Aerts A.L."/>
            <person name="Barry K."/>
            <person name="Choi C."/>
            <person name="Clum A."/>
            <person name="Coughlan A.Y."/>
            <person name="Deshpande S."/>
            <person name="Douglass A.P."/>
            <person name="Hanson S.J."/>
            <person name="Klenk H.-P."/>
            <person name="Labutti K."/>
            <person name="Lapidus A."/>
            <person name="Lindquist E."/>
            <person name="Lipzen A."/>
            <person name="Meier-Kolthoff J.P."/>
            <person name="Ohm R.A."/>
            <person name="Otillar R.P."/>
            <person name="Pangilinan J."/>
            <person name="Peng Y."/>
            <person name="Rokas A."/>
            <person name="Rosa C.A."/>
            <person name="Scheuner C."/>
            <person name="Sibirny A.A."/>
            <person name="Slot J.C."/>
            <person name="Stielow J.B."/>
            <person name="Sun H."/>
            <person name="Kurtzman C.P."/>
            <person name="Blackwell M."/>
            <person name="Grigoriev I.V."/>
            <person name="Jeffries T.W."/>
        </authorList>
    </citation>
    <scope>NUCLEOTIDE SEQUENCE [LARGE SCALE GENOMIC DNA]</scope>
    <source>
        <strain evidence="2">DSM 1968</strain>
    </source>
</reference>
<gene>
    <name evidence="1" type="ORF">ASCRUDRAFT_75882</name>
</gene>
<accession>A0A1D2VHM6</accession>
<dbReference type="GeneID" id="30966889"/>
<sequence>MSCQNRNSNSRNFENFVLFDNPLQILDNMDVVEKNMSNPAFEQIQTTTDINYTHFVTYKAQQYYMNNSNSYSQHL</sequence>
<proteinExistence type="predicted"/>
<evidence type="ECO:0000313" key="2">
    <source>
        <dbReference type="Proteomes" id="UP000095038"/>
    </source>
</evidence>
<dbReference type="InParanoid" id="A0A1D2VHM6"/>
<organism evidence="1 2">
    <name type="scientific">Ascoidea rubescens DSM 1968</name>
    <dbReference type="NCBI Taxonomy" id="1344418"/>
    <lineage>
        <taxon>Eukaryota</taxon>
        <taxon>Fungi</taxon>
        <taxon>Dikarya</taxon>
        <taxon>Ascomycota</taxon>
        <taxon>Saccharomycotina</taxon>
        <taxon>Saccharomycetes</taxon>
        <taxon>Ascoideaceae</taxon>
        <taxon>Ascoidea</taxon>
    </lineage>
</organism>
<dbReference type="EMBL" id="KV454480">
    <property type="protein sequence ID" value="ODV61171.1"/>
    <property type="molecule type" value="Genomic_DNA"/>
</dbReference>
<keyword evidence="2" id="KW-1185">Reference proteome</keyword>
<dbReference type="AlphaFoldDB" id="A0A1D2VHM6"/>
<dbReference type="RefSeq" id="XP_020047478.1">
    <property type="nucleotide sequence ID" value="XM_020193253.1"/>
</dbReference>
<dbReference type="Proteomes" id="UP000095038">
    <property type="component" value="Unassembled WGS sequence"/>
</dbReference>
<protein>
    <submittedName>
        <fullName evidence="1">Uncharacterized protein</fullName>
    </submittedName>
</protein>